<dbReference type="KEGG" id="aamb:D1866_09905"/>
<dbReference type="Pfam" id="PF01904">
    <property type="entry name" value="DUF72"/>
    <property type="match status" value="1"/>
</dbReference>
<reference evidence="1 4" key="1">
    <citation type="submission" date="2019-10" db="EMBL/GenBank/DDBJ databases">
        <title>Comparative genomics of sulfur disproportionating microorganisms.</title>
        <authorList>
            <person name="Ward L.M."/>
            <person name="Bertran E."/>
            <person name="Johnston D."/>
        </authorList>
    </citation>
    <scope>NUCLEOTIDE SEQUENCE [LARGE SCALE GENOMIC DNA]</scope>
    <source>
        <strain evidence="1 4">DSM 3772</strain>
    </source>
</reference>
<gene>
    <name evidence="2" type="ORF">D1866_09905</name>
    <name evidence="1" type="ORF">GFB69_01345</name>
</gene>
<evidence type="ECO:0000313" key="1">
    <source>
        <dbReference type="EMBL" id="MQL54438.1"/>
    </source>
</evidence>
<keyword evidence="3" id="KW-1185">Reference proteome</keyword>
<dbReference type="GeneID" id="42780048"/>
<dbReference type="AlphaFoldDB" id="A0A650CWU6"/>
<dbReference type="InterPro" id="IPR002763">
    <property type="entry name" value="DUF72"/>
</dbReference>
<reference evidence="2 3" key="2">
    <citation type="submission" date="2019-10" db="EMBL/GenBank/DDBJ databases">
        <title>Genome Sequences from Six Type Strain Members of the Archaeal Family Sulfolobaceae: Acidianus ambivalens, Acidianus infernus, Metallosphaera prunae, Stygiolobus azoricus, Sulfolobus metallicus, and Sulfurisphaera ohwakuensis.</title>
        <authorList>
            <person name="Counts J.A."/>
            <person name="Kelly R.M."/>
        </authorList>
    </citation>
    <scope>NUCLEOTIDE SEQUENCE [LARGE SCALE GENOMIC DNA]</scope>
    <source>
        <strain evidence="2 3">LEI 10</strain>
    </source>
</reference>
<accession>A0A650CWU6</accession>
<name>A0A650CWU6_ACIAM</name>
<dbReference type="InterPro" id="IPR036520">
    <property type="entry name" value="UPF0759_sf"/>
</dbReference>
<dbReference type="PANTHER" id="PTHR30348">
    <property type="entry name" value="UNCHARACTERIZED PROTEIN YECE"/>
    <property type="match status" value="1"/>
</dbReference>
<evidence type="ECO:0000313" key="2">
    <source>
        <dbReference type="EMBL" id="QGR22258.1"/>
    </source>
</evidence>
<evidence type="ECO:0000313" key="3">
    <source>
        <dbReference type="Proteomes" id="UP000426328"/>
    </source>
</evidence>
<sequence>MEIYVGTSGWMYDWNPKKNLSWYVENSGFNAVELNASFYRFPTKKQVESWKKYKIRWAVKVNRIITHVKRLKDIEIWKKFEEIFHDLNPDFYLFQLPPNFKYSEDNLRRVREFEKEVGKKMAVEFRDVSWFNKDIKLKEATIVSIDSPIGVYIINNSGTVYLRMHGRDNWYFYDYSEEELREDAKRVISLNPEKLYVFFNNDLWMLDNGRKMLKILHELSI</sequence>
<dbReference type="Proteomes" id="UP000474054">
    <property type="component" value="Unassembled WGS sequence"/>
</dbReference>
<dbReference type="EMBL" id="WHYS01000001">
    <property type="protein sequence ID" value="MQL54438.1"/>
    <property type="molecule type" value="Genomic_DNA"/>
</dbReference>
<dbReference type="Gene3D" id="3.20.20.410">
    <property type="entry name" value="Protein of unknown function UPF0759"/>
    <property type="match status" value="1"/>
</dbReference>
<organism evidence="2 3">
    <name type="scientific">Acidianus ambivalens</name>
    <name type="common">Desulfurolobus ambivalens</name>
    <dbReference type="NCBI Taxonomy" id="2283"/>
    <lineage>
        <taxon>Archaea</taxon>
        <taxon>Thermoproteota</taxon>
        <taxon>Thermoprotei</taxon>
        <taxon>Sulfolobales</taxon>
        <taxon>Sulfolobaceae</taxon>
        <taxon>Acidianus</taxon>
    </lineage>
</organism>
<dbReference type="EMBL" id="CP045482">
    <property type="protein sequence ID" value="QGR22258.1"/>
    <property type="molecule type" value="Genomic_DNA"/>
</dbReference>
<dbReference type="Proteomes" id="UP000426328">
    <property type="component" value="Chromosome"/>
</dbReference>
<dbReference type="PANTHER" id="PTHR30348:SF4">
    <property type="entry name" value="DUF72 DOMAIN-CONTAINING PROTEIN"/>
    <property type="match status" value="1"/>
</dbReference>
<protein>
    <submittedName>
        <fullName evidence="2">DUF72 domain-containing protein</fullName>
    </submittedName>
</protein>
<dbReference type="SUPFAM" id="SSF117396">
    <property type="entry name" value="TM1631-like"/>
    <property type="match status" value="1"/>
</dbReference>
<evidence type="ECO:0000313" key="4">
    <source>
        <dbReference type="Proteomes" id="UP000474054"/>
    </source>
</evidence>
<proteinExistence type="predicted"/>
<dbReference type="RefSeq" id="WP_152939523.1">
    <property type="nucleotide sequence ID" value="NZ_CP045482.1"/>
</dbReference>